<dbReference type="CDD" id="cd02440">
    <property type="entry name" value="AdoMet_MTases"/>
    <property type="match status" value="1"/>
</dbReference>
<sequence length="158" mass="18129">MEEKIQFIELQKIDLTDVELKGRILDIGGGGEAIIGLLKGELVVAIDRRKAELENAPSGDHLNIIMDAKDLQFLDETFDTVTAFFTLMYVPLENRLKIIQEIHRVLKKGGEFVIWDFPIPKRATQDKDFYGLYLEVKIRESEISTGFGTKWDKEQDLE</sequence>
<dbReference type="Pfam" id="PF08241">
    <property type="entry name" value="Methyltransf_11"/>
    <property type="match status" value="1"/>
</dbReference>
<dbReference type="InterPro" id="IPR029063">
    <property type="entry name" value="SAM-dependent_MTases_sf"/>
</dbReference>
<dbReference type="EMBL" id="BART01034511">
    <property type="protein sequence ID" value="GAH17724.1"/>
    <property type="molecule type" value="Genomic_DNA"/>
</dbReference>
<reference evidence="2" key="1">
    <citation type="journal article" date="2014" name="Front. Microbiol.">
        <title>High frequency of phylogenetically diverse reductive dehalogenase-homologous genes in deep subseafloor sedimentary metagenomes.</title>
        <authorList>
            <person name="Kawai M."/>
            <person name="Futagami T."/>
            <person name="Toyoda A."/>
            <person name="Takaki Y."/>
            <person name="Nishi S."/>
            <person name="Hori S."/>
            <person name="Arai W."/>
            <person name="Tsubouchi T."/>
            <person name="Morono Y."/>
            <person name="Uchiyama I."/>
            <person name="Ito T."/>
            <person name="Fujiyama A."/>
            <person name="Inagaki F."/>
            <person name="Takami H."/>
        </authorList>
    </citation>
    <scope>NUCLEOTIDE SEQUENCE</scope>
    <source>
        <strain evidence="2">Expedition CK06-06</strain>
    </source>
</reference>
<comment type="caution">
    <text evidence="2">The sequence shown here is derived from an EMBL/GenBank/DDBJ whole genome shotgun (WGS) entry which is preliminary data.</text>
</comment>
<dbReference type="InterPro" id="IPR013216">
    <property type="entry name" value="Methyltransf_11"/>
</dbReference>
<feature type="non-terminal residue" evidence="2">
    <location>
        <position position="158"/>
    </location>
</feature>
<dbReference type="AlphaFoldDB" id="X1EKR2"/>
<feature type="domain" description="Methyltransferase type 11" evidence="1">
    <location>
        <begin position="25"/>
        <end position="114"/>
    </location>
</feature>
<organism evidence="2">
    <name type="scientific">marine sediment metagenome</name>
    <dbReference type="NCBI Taxonomy" id="412755"/>
    <lineage>
        <taxon>unclassified sequences</taxon>
        <taxon>metagenomes</taxon>
        <taxon>ecological metagenomes</taxon>
    </lineage>
</organism>
<dbReference type="Gene3D" id="3.40.50.150">
    <property type="entry name" value="Vaccinia Virus protein VP39"/>
    <property type="match status" value="1"/>
</dbReference>
<dbReference type="SUPFAM" id="SSF53335">
    <property type="entry name" value="S-adenosyl-L-methionine-dependent methyltransferases"/>
    <property type="match status" value="1"/>
</dbReference>
<dbReference type="GO" id="GO:0008757">
    <property type="term" value="F:S-adenosylmethionine-dependent methyltransferase activity"/>
    <property type="evidence" value="ECO:0007669"/>
    <property type="project" value="InterPro"/>
</dbReference>
<dbReference type="PANTHER" id="PTHR43591">
    <property type="entry name" value="METHYLTRANSFERASE"/>
    <property type="match status" value="1"/>
</dbReference>
<accession>X1EKR2</accession>
<evidence type="ECO:0000313" key="2">
    <source>
        <dbReference type="EMBL" id="GAH17724.1"/>
    </source>
</evidence>
<name>X1EKR2_9ZZZZ</name>
<protein>
    <recommendedName>
        <fullName evidence="1">Methyltransferase type 11 domain-containing protein</fullName>
    </recommendedName>
</protein>
<proteinExistence type="predicted"/>
<evidence type="ECO:0000259" key="1">
    <source>
        <dbReference type="Pfam" id="PF08241"/>
    </source>
</evidence>
<gene>
    <name evidence="2" type="ORF">S01H4_58963</name>
</gene>